<sequence length="248" mass="28052">MSKGQLDPLNLDWVVRSPTQVVNPTDIYSPLSSKQLDYSLRNSQQEAHHHHHNHQHRIRSESSSSSEIAMSPSLSESEMSPLSPLGDSSRNSSTDSKVFRINSIQPLRNSQSFKISRESSKNQSNEKLSSSYTDKNDIEKSRRSNNIIQNFPPDPQKTIRRTKSTSEVLKNLQNPSSNSITSTNNYGSPPSNSGHHLFRTRKTLNDLQPISRINNATKEKSKEKEPRLSSGGFLKVFLEELILLQRVM</sequence>
<dbReference type="Proteomes" id="UP000002866">
    <property type="component" value="Chromosome 3"/>
</dbReference>
<dbReference type="EMBL" id="HE806318">
    <property type="protein sequence ID" value="CCH60103.1"/>
    <property type="molecule type" value="Genomic_DNA"/>
</dbReference>
<evidence type="ECO:0000313" key="2">
    <source>
        <dbReference type="EMBL" id="CCH60103.1"/>
    </source>
</evidence>
<evidence type="ECO:0000313" key="3">
    <source>
        <dbReference type="Proteomes" id="UP000002866"/>
    </source>
</evidence>
<protein>
    <submittedName>
        <fullName evidence="2">Uncharacterized protein</fullName>
    </submittedName>
</protein>
<dbReference type="KEGG" id="tbl:TBLA_0C02990"/>
<feature type="region of interest" description="Disordered" evidence="1">
    <location>
        <begin position="41"/>
        <end position="197"/>
    </location>
</feature>
<feature type="compositionally biased region" description="Low complexity" evidence="1">
    <location>
        <begin position="61"/>
        <end position="85"/>
    </location>
</feature>
<name>I2H151_HENB6</name>
<feature type="compositionally biased region" description="Polar residues" evidence="1">
    <location>
        <begin position="86"/>
        <end position="114"/>
    </location>
</feature>
<dbReference type="InParanoid" id="I2H151"/>
<accession>I2H151</accession>
<feature type="compositionally biased region" description="Basic residues" evidence="1">
    <location>
        <begin position="48"/>
        <end position="57"/>
    </location>
</feature>
<feature type="compositionally biased region" description="Polar residues" evidence="1">
    <location>
        <begin position="121"/>
        <end position="133"/>
    </location>
</feature>
<dbReference type="AlphaFoldDB" id="I2H151"/>
<evidence type="ECO:0000256" key="1">
    <source>
        <dbReference type="SAM" id="MobiDB-lite"/>
    </source>
</evidence>
<keyword evidence="3" id="KW-1185">Reference proteome</keyword>
<proteinExistence type="predicted"/>
<dbReference type="HOGENOM" id="CLU_1120754_0_0_1"/>
<organism evidence="2 3">
    <name type="scientific">Henningerozyma blattae (strain ATCC 34711 / CBS 6284 / DSM 70876 / NBRC 10599 / NRRL Y-10934 / UCD 77-7)</name>
    <name type="common">Yeast</name>
    <name type="synonym">Tetrapisispora blattae</name>
    <dbReference type="NCBI Taxonomy" id="1071380"/>
    <lineage>
        <taxon>Eukaryota</taxon>
        <taxon>Fungi</taxon>
        <taxon>Dikarya</taxon>
        <taxon>Ascomycota</taxon>
        <taxon>Saccharomycotina</taxon>
        <taxon>Saccharomycetes</taxon>
        <taxon>Saccharomycetales</taxon>
        <taxon>Saccharomycetaceae</taxon>
        <taxon>Henningerozyma</taxon>
    </lineage>
</organism>
<dbReference type="GeneID" id="14495083"/>
<dbReference type="RefSeq" id="XP_004179622.1">
    <property type="nucleotide sequence ID" value="XM_004179574.1"/>
</dbReference>
<feature type="compositionally biased region" description="Low complexity" evidence="1">
    <location>
        <begin position="174"/>
        <end position="185"/>
    </location>
</feature>
<reference evidence="2 3" key="1">
    <citation type="journal article" date="2011" name="Proc. Natl. Acad. Sci. U.S.A.">
        <title>Evolutionary erosion of yeast sex chromosomes by mating-type switching accidents.</title>
        <authorList>
            <person name="Gordon J.L."/>
            <person name="Armisen D."/>
            <person name="Proux-Wera E."/>
            <person name="Oheigeartaigh S.S."/>
            <person name="Byrne K.P."/>
            <person name="Wolfe K.H."/>
        </authorList>
    </citation>
    <scope>NUCLEOTIDE SEQUENCE [LARGE SCALE GENOMIC DNA]</scope>
    <source>
        <strain evidence="3">ATCC 34711 / CBS 6284 / DSM 70876 / NBRC 10599 / NRRL Y-10934 / UCD 77-7</strain>
    </source>
</reference>
<gene>
    <name evidence="2" type="primary">TBLA0C02990</name>
    <name evidence="2" type="ORF">TBLA_0C02990</name>
</gene>